<feature type="region of interest" description="Disordered" evidence="3">
    <location>
        <begin position="23"/>
        <end position="62"/>
    </location>
</feature>
<dbReference type="PANTHER" id="PTHR31001">
    <property type="entry name" value="UNCHARACTERIZED TRANSCRIPTIONAL REGULATORY PROTEIN"/>
    <property type="match status" value="1"/>
</dbReference>
<accession>A0AA38XYI7</accession>
<keyword evidence="6" id="KW-1185">Reference proteome</keyword>
<sequence>MCSSTTGETQNLAERLEKLEQFLQTQWSSPQRAPPITNNRFSNATPPTSEGSSASPPASLQGRLNTSEAGYVQFLPTAQNWHSALDQQTAASIDGAIVSLNRPFPLGPDDPSALPTLLHRLPPSSECAELKDVYFSSYAPLFHILHDPTFSEQYEAFESDPETVSLSWLALLFAILGTAVHALESDHPILNNLSRKLTSPEKVADLSARYRQASLDCLHADHYMWRHNLTMLQALVVLIYGINHTHGHSWGLLGLTYNMALAIGCHIDPTAFNLDVLESEQRRRCWSGLMMLYTLQNSSLGNIGPRHDSFPSTTQAPADVNDDELMLGFPIPSSSATKATQMSYVLFKFRVYELCSDVSQAVMSRTTSSIEQIFYLDRLIVQEQAKWDQKYSSSYHCMPNEAHQRIHLNVLHSTSCHLILLLHQNVWTNQAHGDPLREWSRSRVFDSARKLLDWHADFANAPALAPFRWYVRGIGSFHAFHAAIVLFAIVRGELIPGQHAEIIRSLYRCLNIFESLAAVSRLCSRTSPILRVLLSSLSMESDGHIGTPQRDGMTEAQHQHYGLQKLSLEPISSTEFTYSTGSGEERMPSFETMYGQFNSQQWMTPSAMPWEDWDCVMENFNENLFTGI</sequence>
<dbReference type="InterPro" id="IPR050613">
    <property type="entry name" value="Sec_Metabolite_Reg"/>
</dbReference>
<comment type="subcellular location">
    <subcellularLocation>
        <location evidence="1">Nucleus</location>
    </subcellularLocation>
</comment>
<organism evidence="5 6">
    <name type="scientific">Knufia peltigerae</name>
    <dbReference type="NCBI Taxonomy" id="1002370"/>
    <lineage>
        <taxon>Eukaryota</taxon>
        <taxon>Fungi</taxon>
        <taxon>Dikarya</taxon>
        <taxon>Ascomycota</taxon>
        <taxon>Pezizomycotina</taxon>
        <taxon>Eurotiomycetes</taxon>
        <taxon>Chaetothyriomycetidae</taxon>
        <taxon>Chaetothyriales</taxon>
        <taxon>Trichomeriaceae</taxon>
        <taxon>Knufia</taxon>
    </lineage>
</organism>
<evidence type="ECO:0000256" key="3">
    <source>
        <dbReference type="SAM" id="MobiDB-lite"/>
    </source>
</evidence>
<dbReference type="CDD" id="cd12148">
    <property type="entry name" value="fungal_TF_MHR"/>
    <property type="match status" value="1"/>
</dbReference>
<evidence type="ECO:0000256" key="2">
    <source>
        <dbReference type="ARBA" id="ARBA00023242"/>
    </source>
</evidence>
<proteinExistence type="predicted"/>
<reference evidence="5" key="1">
    <citation type="submission" date="2022-10" db="EMBL/GenBank/DDBJ databases">
        <title>Culturing micro-colonial fungi from biological soil crusts in the Mojave desert and describing Neophaeococcomyces mojavensis, and introducing the new genera and species Taxawa tesnikishii.</title>
        <authorList>
            <person name="Kurbessoian T."/>
            <person name="Stajich J.E."/>
        </authorList>
    </citation>
    <scope>NUCLEOTIDE SEQUENCE</scope>
    <source>
        <strain evidence="5">TK_35</strain>
    </source>
</reference>
<dbReference type="GO" id="GO:0006351">
    <property type="term" value="P:DNA-templated transcription"/>
    <property type="evidence" value="ECO:0007669"/>
    <property type="project" value="InterPro"/>
</dbReference>
<comment type="caution">
    <text evidence="5">The sequence shown here is derived from an EMBL/GenBank/DDBJ whole genome shotgun (WGS) entry which is preliminary data.</text>
</comment>
<dbReference type="InterPro" id="IPR007219">
    <property type="entry name" value="XnlR_reg_dom"/>
</dbReference>
<protein>
    <recommendedName>
        <fullName evidence="4">Xylanolytic transcriptional activator regulatory domain-containing protein</fullName>
    </recommendedName>
</protein>
<dbReference type="GO" id="GO:0003677">
    <property type="term" value="F:DNA binding"/>
    <property type="evidence" value="ECO:0007669"/>
    <property type="project" value="InterPro"/>
</dbReference>
<feature type="domain" description="Xylanolytic transcriptional activator regulatory" evidence="4">
    <location>
        <begin position="132"/>
        <end position="289"/>
    </location>
</feature>
<dbReference type="GO" id="GO:0005634">
    <property type="term" value="C:nucleus"/>
    <property type="evidence" value="ECO:0007669"/>
    <property type="project" value="UniProtKB-SubCell"/>
</dbReference>
<dbReference type="AlphaFoldDB" id="A0AA38XYI7"/>
<evidence type="ECO:0000259" key="4">
    <source>
        <dbReference type="Pfam" id="PF04082"/>
    </source>
</evidence>
<dbReference type="PANTHER" id="PTHR31001:SF40">
    <property type="entry name" value="ZN(II)2CYS6 TRANSCRIPTION FACTOR (EUROFUNG)"/>
    <property type="match status" value="1"/>
</dbReference>
<gene>
    <name evidence="5" type="ORF">H2204_009264</name>
</gene>
<keyword evidence="2" id="KW-0539">Nucleus</keyword>
<evidence type="ECO:0000256" key="1">
    <source>
        <dbReference type="ARBA" id="ARBA00004123"/>
    </source>
</evidence>
<evidence type="ECO:0000313" key="6">
    <source>
        <dbReference type="Proteomes" id="UP001172681"/>
    </source>
</evidence>
<dbReference type="EMBL" id="JAPDRN010000071">
    <property type="protein sequence ID" value="KAJ9628427.1"/>
    <property type="molecule type" value="Genomic_DNA"/>
</dbReference>
<name>A0AA38XYI7_9EURO</name>
<dbReference type="GO" id="GO:0008270">
    <property type="term" value="F:zinc ion binding"/>
    <property type="evidence" value="ECO:0007669"/>
    <property type="project" value="InterPro"/>
</dbReference>
<dbReference type="Pfam" id="PF04082">
    <property type="entry name" value="Fungal_trans"/>
    <property type="match status" value="1"/>
</dbReference>
<dbReference type="Proteomes" id="UP001172681">
    <property type="component" value="Unassembled WGS sequence"/>
</dbReference>
<evidence type="ECO:0000313" key="5">
    <source>
        <dbReference type="EMBL" id="KAJ9628427.1"/>
    </source>
</evidence>